<proteinExistence type="predicted"/>
<reference evidence="1 2" key="1">
    <citation type="submission" date="2023-05" db="EMBL/GenBank/DDBJ databases">
        <authorList>
            <person name="Zhang X."/>
        </authorList>
    </citation>
    <scope>NUCLEOTIDE SEQUENCE [LARGE SCALE GENOMIC DNA]</scope>
    <source>
        <strain evidence="1 2">DM2B3-1</strain>
    </source>
</reference>
<keyword evidence="2" id="KW-1185">Reference proteome</keyword>
<evidence type="ECO:0000313" key="1">
    <source>
        <dbReference type="EMBL" id="MDJ1498294.1"/>
    </source>
</evidence>
<comment type="caution">
    <text evidence="1">The sequence shown here is derived from an EMBL/GenBank/DDBJ whole genome shotgun (WGS) entry which is preliminary data.</text>
</comment>
<gene>
    <name evidence="1" type="ORF">QNI19_35495</name>
</gene>
<evidence type="ECO:0000313" key="2">
    <source>
        <dbReference type="Proteomes" id="UP001228581"/>
    </source>
</evidence>
<dbReference type="EMBL" id="JASJOT010000043">
    <property type="protein sequence ID" value="MDJ1498294.1"/>
    <property type="molecule type" value="Genomic_DNA"/>
</dbReference>
<accession>A0ABT7D0I0</accession>
<sequence length="55" mass="6311">MKIQVTILFAVSFLLPELSIPFLPADFALIAEFFVHCHKQEPVLSRPVYVLTEDH</sequence>
<dbReference type="Proteomes" id="UP001228581">
    <property type="component" value="Unassembled WGS sequence"/>
</dbReference>
<dbReference type="RefSeq" id="WP_314004605.1">
    <property type="nucleotide sequence ID" value="NZ_JASJOT010000043.1"/>
</dbReference>
<name>A0ABT7D0I0_9BACT</name>
<organism evidence="1 2">
    <name type="scientific">Xanthocytophaga flava</name>
    <dbReference type="NCBI Taxonomy" id="3048013"/>
    <lineage>
        <taxon>Bacteria</taxon>
        <taxon>Pseudomonadati</taxon>
        <taxon>Bacteroidota</taxon>
        <taxon>Cytophagia</taxon>
        <taxon>Cytophagales</taxon>
        <taxon>Rhodocytophagaceae</taxon>
        <taxon>Xanthocytophaga</taxon>
    </lineage>
</organism>
<protein>
    <submittedName>
        <fullName evidence="1">Uncharacterized protein</fullName>
    </submittedName>
</protein>